<dbReference type="RefSeq" id="WP_042737591.1">
    <property type="nucleotide sequence ID" value="NZ_BKAX01000006.1"/>
</dbReference>
<dbReference type="Pfam" id="PF07274">
    <property type="entry name" value="DUF1440"/>
    <property type="match status" value="1"/>
</dbReference>
<keyword evidence="1" id="KW-0472">Membrane</keyword>
<gene>
    <name evidence="3" type="primary">yagU</name>
    <name evidence="3" type="ORF">NCTC12195_00762</name>
    <name evidence="2" type="ORF">SGA02_23470</name>
</gene>
<evidence type="ECO:0000313" key="5">
    <source>
        <dbReference type="Proteomes" id="UP000321057"/>
    </source>
</evidence>
<feature type="transmembrane region" description="Helical" evidence="1">
    <location>
        <begin position="12"/>
        <end position="30"/>
    </location>
</feature>
<feature type="transmembrane region" description="Helical" evidence="1">
    <location>
        <begin position="74"/>
        <end position="95"/>
    </location>
</feature>
<feature type="transmembrane region" description="Helical" evidence="1">
    <location>
        <begin position="143"/>
        <end position="160"/>
    </location>
</feature>
<keyword evidence="1" id="KW-1133">Transmembrane helix</keyword>
<evidence type="ECO:0000313" key="2">
    <source>
        <dbReference type="EMBL" id="GEQ06519.1"/>
    </source>
</evidence>
<reference evidence="2 5" key="2">
    <citation type="submission" date="2019-07" db="EMBL/GenBank/DDBJ databases">
        <title>Whole genome shotgun sequence of Staphylococcus gallinarum NBRC 109767.</title>
        <authorList>
            <person name="Hosoyama A."/>
            <person name="Uohara A."/>
            <person name="Ohji S."/>
            <person name="Ichikawa N."/>
        </authorList>
    </citation>
    <scope>NUCLEOTIDE SEQUENCE [LARGE SCALE GENOMIC DNA]</scope>
    <source>
        <strain evidence="2 5">NBRC 109767</strain>
    </source>
</reference>
<evidence type="ECO:0000313" key="4">
    <source>
        <dbReference type="Proteomes" id="UP000255277"/>
    </source>
</evidence>
<dbReference type="OrthoDB" id="1629003at2"/>
<dbReference type="Proteomes" id="UP000255277">
    <property type="component" value="Unassembled WGS sequence"/>
</dbReference>
<accession>A0A0D0SJR2</accession>
<sequence length="170" mass="19516">MKGKNKLSLIQIVYVALVGGVLSGIVKFGWEVMFPPRTPERNATNPPQELLQHFGFSSDFTHSTYQFSEQSMPWVSFIIHFSFAIAFALIYAILVNYSTKVAMGYGAVFGIIVWIAFHLIIMPLMGVVHNALQQPLHEHLSELFGHIVWMMVIEFVRRYFVYKNKAFIEK</sequence>
<keyword evidence="5" id="KW-1185">Reference proteome</keyword>
<evidence type="ECO:0000256" key="1">
    <source>
        <dbReference type="SAM" id="Phobius"/>
    </source>
</evidence>
<dbReference type="AlphaFoldDB" id="A0A0D0SJR2"/>
<dbReference type="EMBL" id="UHDK01000001">
    <property type="protein sequence ID" value="SUM31353.1"/>
    <property type="molecule type" value="Genomic_DNA"/>
</dbReference>
<keyword evidence="1" id="KW-0812">Transmembrane</keyword>
<organism evidence="3 4">
    <name type="scientific">Staphylococcus gallinarum</name>
    <dbReference type="NCBI Taxonomy" id="1293"/>
    <lineage>
        <taxon>Bacteria</taxon>
        <taxon>Bacillati</taxon>
        <taxon>Bacillota</taxon>
        <taxon>Bacilli</taxon>
        <taxon>Bacillales</taxon>
        <taxon>Staphylococcaceae</taxon>
        <taxon>Staphylococcus</taxon>
    </lineage>
</organism>
<reference evidence="3 4" key="1">
    <citation type="submission" date="2018-06" db="EMBL/GenBank/DDBJ databases">
        <authorList>
            <consortium name="Pathogen Informatics"/>
            <person name="Doyle S."/>
        </authorList>
    </citation>
    <scope>NUCLEOTIDE SEQUENCE [LARGE SCALE GENOMIC DNA]</scope>
    <source>
        <strain evidence="3 4">NCTC12195</strain>
    </source>
</reference>
<dbReference type="EMBL" id="BKAX01000006">
    <property type="protein sequence ID" value="GEQ06519.1"/>
    <property type="molecule type" value="Genomic_DNA"/>
</dbReference>
<feature type="transmembrane region" description="Helical" evidence="1">
    <location>
        <begin position="102"/>
        <end position="123"/>
    </location>
</feature>
<dbReference type="Proteomes" id="UP000321057">
    <property type="component" value="Unassembled WGS sequence"/>
</dbReference>
<name>A0A0D0SJR2_STAGA</name>
<evidence type="ECO:0000313" key="3">
    <source>
        <dbReference type="EMBL" id="SUM31353.1"/>
    </source>
</evidence>
<protein>
    <submittedName>
        <fullName evidence="3">Integral membrane protein</fullName>
    </submittedName>
</protein>
<dbReference type="InterPro" id="IPR009898">
    <property type="entry name" value="DUF1440"/>
</dbReference>
<proteinExistence type="predicted"/>